<evidence type="ECO:0000313" key="2">
    <source>
        <dbReference type="EMBL" id="MCM2678896.1"/>
    </source>
</evidence>
<evidence type="ECO:0000313" key="3">
    <source>
        <dbReference type="EMBL" id="MCM2679498.1"/>
    </source>
</evidence>
<feature type="non-terminal residue" evidence="3">
    <location>
        <position position="1"/>
    </location>
</feature>
<dbReference type="Pfam" id="PF01610">
    <property type="entry name" value="DDE_Tnp_ISL3"/>
    <property type="match status" value="1"/>
</dbReference>
<dbReference type="AlphaFoldDB" id="A0AA41W6R5"/>
<dbReference type="RefSeq" id="WP_251260244.1">
    <property type="nucleotide sequence ID" value="NZ_JAMQGP010000001.1"/>
</dbReference>
<proteinExistence type="predicted"/>
<accession>A0AA41W6R5</accession>
<dbReference type="EMBL" id="JAMQGP010000001">
    <property type="protein sequence ID" value="MCM2678896.1"/>
    <property type="molecule type" value="Genomic_DNA"/>
</dbReference>
<organism evidence="3 4">
    <name type="scientific">Echinimonas agarilytica</name>
    <dbReference type="NCBI Taxonomy" id="1215918"/>
    <lineage>
        <taxon>Bacteria</taxon>
        <taxon>Pseudomonadati</taxon>
        <taxon>Pseudomonadota</taxon>
        <taxon>Gammaproteobacteria</taxon>
        <taxon>Alteromonadales</taxon>
        <taxon>Echinimonadaceae</taxon>
        <taxon>Echinimonas</taxon>
    </lineage>
</organism>
<dbReference type="EMBL" id="JAMQGP010000002">
    <property type="protein sequence ID" value="MCM2679498.1"/>
    <property type="molecule type" value="Genomic_DNA"/>
</dbReference>
<reference evidence="3 4" key="1">
    <citation type="journal article" date="2013" name="Antonie Van Leeuwenhoek">
        <title>Echinimonas agarilytica gen. nov., sp. nov., a new gammaproteobacterium isolated from the sea urchin Strongylocentrotus intermedius.</title>
        <authorList>
            <person name="Nedashkovskaya O.I."/>
            <person name="Stenkova A.M."/>
            <person name="Zhukova N.V."/>
            <person name="Van Trappen S."/>
            <person name="Lee J.S."/>
            <person name="Kim S.B."/>
        </authorList>
    </citation>
    <scope>NUCLEOTIDE SEQUENCE [LARGE SCALE GENOMIC DNA]</scope>
    <source>
        <strain evidence="3 4">KMM 6351</strain>
    </source>
</reference>
<dbReference type="InterPro" id="IPR002560">
    <property type="entry name" value="Transposase_DDE"/>
</dbReference>
<name>A0AA41W6R5_9GAMM</name>
<keyword evidence="4" id="KW-1185">Reference proteome</keyword>
<evidence type="ECO:0000313" key="4">
    <source>
        <dbReference type="Proteomes" id="UP001165393"/>
    </source>
</evidence>
<protein>
    <submittedName>
        <fullName evidence="3">Transposase</fullName>
    </submittedName>
</protein>
<dbReference type="Proteomes" id="UP001165393">
    <property type="component" value="Unassembled WGS sequence"/>
</dbReference>
<sequence length="72" mass="8129">PALTNVANLIKGRLWGILNAMRHQVSNGLAEALNSRIRTIRVRAHGFRSKERYKNAIMFHFGGLDLAPTHHN</sequence>
<comment type="caution">
    <text evidence="3">The sequence shown here is derived from an EMBL/GenBank/DDBJ whole genome shotgun (WGS) entry which is preliminary data.</text>
</comment>
<gene>
    <name evidence="2" type="ORF">NAF29_04295</name>
    <name evidence="3" type="ORF">NAF29_07415</name>
</gene>
<evidence type="ECO:0000259" key="1">
    <source>
        <dbReference type="Pfam" id="PF01610"/>
    </source>
</evidence>
<reference evidence="3" key="2">
    <citation type="submission" date="2022-06" db="EMBL/GenBank/DDBJ databases">
        <authorList>
            <person name="Huang H."/>
        </authorList>
    </citation>
    <scope>NUCLEOTIDE SEQUENCE</scope>
    <source>
        <strain evidence="3">KMM 6351</strain>
    </source>
</reference>
<feature type="domain" description="Transposase IS204/IS1001/IS1096/IS1165 DDE" evidence="1">
    <location>
        <begin position="3"/>
        <end position="57"/>
    </location>
</feature>